<dbReference type="RefSeq" id="WP_379910456.1">
    <property type="nucleotide sequence ID" value="NZ_JBHSWE010000001.1"/>
</dbReference>
<dbReference type="SMART" id="SM00382">
    <property type="entry name" value="AAA"/>
    <property type="match status" value="1"/>
</dbReference>
<reference evidence="5" key="1">
    <citation type="journal article" date="2019" name="Int. J. Syst. Evol. Microbiol.">
        <title>The Global Catalogue of Microorganisms (GCM) 10K type strain sequencing project: providing services to taxonomists for standard genome sequencing and annotation.</title>
        <authorList>
            <consortium name="The Broad Institute Genomics Platform"/>
            <consortium name="The Broad Institute Genome Sequencing Center for Infectious Disease"/>
            <person name="Wu L."/>
            <person name="Ma J."/>
        </authorList>
    </citation>
    <scope>NUCLEOTIDE SEQUENCE [LARGE SCALE GENOMIC DNA]</scope>
    <source>
        <strain evidence="5">NBRC 111756</strain>
    </source>
</reference>
<keyword evidence="2" id="KW-0067">ATP-binding</keyword>
<dbReference type="PANTHER" id="PTHR32071">
    <property type="entry name" value="TRANSCRIPTIONAL REGULATORY PROTEIN"/>
    <property type="match status" value="1"/>
</dbReference>
<keyword evidence="1" id="KW-0547">Nucleotide-binding</keyword>
<gene>
    <name evidence="4" type="ORF">ACFQDL_19380</name>
</gene>
<dbReference type="PROSITE" id="PS00676">
    <property type="entry name" value="SIGMA54_INTERACT_2"/>
    <property type="match status" value="1"/>
</dbReference>
<dbReference type="PROSITE" id="PS50045">
    <property type="entry name" value="SIGMA54_INTERACT_4"/>
    <property type="match status" value="1"/>
</dbReference>
<dbReference type="CDD" id="cd00009">
    <property type="entry name" value="AAA"/>
    <property type="match status" value="1"/>
</dbReference>
<dbReference type="Gene3D" id="3.40.50.300">
    <property type="entry name" value="P-loop containing nucleotide triphosphate hydrolases"/>
    <property type="match status" value="1"/>
</dbReference>
<evidence type="ECO:0000313" key="5">
    <source>
        <dbReference type="Proteomes" id="UP001596422"/>
    </source>
</evidence>
<name>A0ABW2A3I4_9GAMM</name>
<dbReference type="InterPro" id="IPR025943">
    <property type="entry name" value="Sigma_54_int_dom_ATP-bd_2"/>
</dbReference>
<accession>A0ABW2A3I4</accession>
<sequence length="173" mass="19196">MPQFRQTLIGSSDRFHRLLTQASRLAPLSRPVLVIGERGTGKELIAERLHYLSTRWQQPYLQVNCAAMSESLLESELFGHEAGAFTGATRARAGLFERSEGGTLFLDELSTASIRVQEKLLRIIEYGRFERLGGSRTLQVDVRVVAATNEDLPQAVREGAFAPICSTGWPSMC</sequence>
<protein>
    <submittedName>
        <fullName evidence="4">Sigma 54-interacting transcriptional regulator</fullName>
    </submittedName>
</protein>
<evidence type="ECO:0000256" key="1">
    <source>
        <dbReference type="ARBA" id="ARBA00022741"/>
    </source>
</evidence>
<dbReference type="SUPFAM" id="SSF52540">
    <property type="entry name" value="P-loop containing nucleoside triphosphate hydrolases"/>
    <property type="match status" value="1"/>
</dbReference>
<dbReference type="PANTHER" id="PTHR32071:SF38">
    <property type="entry name" value="PSP OPERON TRANSCRIPTIONAL ACTIVATOR"/>
    <property type="match status" value="1"/>
</dbReference>
<dbReference type="InterPro" id="IPR003593">
    <property type="entry name" value="AAA+_ATPase"/>
</dbReference>
<feature type="domain" description="Sigma-54 factor interaction" evidence="3">
    <location>
        <begin position="8"/>
        <end position="161"/>
    </location>
</feature>
<keyword evidence="5" id="KW-1185">Reference proteome</keyword>
<evidence type="ECO:0000256" key="2">
    <source>
        <dbReference type="ARBA" id="ARBA00022840"/>
    </source>
</evidence>
<organism evidence="4 5">
    <name type="scientific">Marinobacterium aestuariivivens</name>
    <dbReference type="NCBI Taxonomy" id="1698799"/>
    <lineage>
        <taxon>Bacteria</taxon>
        <taxon>Pseudomonadati</taxon>
        <taxon>Pseudomonadota</taxon>
        <taxon>Gammaproteobacteria</taxon>
        <taxon>Oceanospirillales</taxon>
        <taxon>Oceanospirillaceae</taxon>
        <taxon>Marinobacterium</taxon>
    </lineage>
</organism>
<evidence type="ECO:0000313" key="4">
    <source>
        <dbReference type="EMBL" id="MFC6671985.1"/>
    </source>
</evidence>
<evidence type="ECO:0000259" key="3">
    <source>
        <dbReference type="PROSITE" id="PS50045"/>
    </source>
</evidence>
<dbReference type="InterPro" id="IPR002078">
    <property type="entry name" value="Sigma_54_int"/>
</dbReference>
<comment type="caution">
    <text evidence="4">The sequence shown here is derived from an EMBL/GenBank/DDBJ whole genome shotgun (WGS) entry which is preliminary data.</text>
</comment>
<dbReference type="Pfam" id="PF00158">
    <property type="entry name" value="Sigma54_activat"/>
    <property type="match status" value="1"/>
</dbReference>
<dbReference type="Proteomes" id="UP001596422">
    <property type="component" value="Unassembled WGS sequence"/>
</dbReference>
<dbReference type="EMBL" id="JBHSWE010000001">
    <property type="protein sequence ID" value="MFC6671985.1"/>
    <property type="molecule type" value="Genomic_DNA"/>
</dbReference>
<dbReference type="InterPro" id="IPR027417">
    <property type="entry name" value="P-loop_NTPase"/>
</dbReference>
<proteinExistence type="predicted"/>